<dbReference type="InterPro" id="IPR009008">
    <property type="entry name" value="Val/Leu/Ile-tRNA-synth_edit"/>
</dbReference>
<comment type="caution">
    <text evidence="11">The sequence shown here is derived from an EMBL/GenBank/DDBJ whole genome shotgun (WGS) entry which is preliminary data.</text>
</comment>
<dbReference type="Gene3D" id="3.90.740.10">
    <property type="entry name" value="Valyl/Leucyl/Isoleucyl-tRNA synthetase, editing domain"/>
    <property type="match status" value="1"/>
</dbReference>
<dbReference type="Pfam" id="PF13603">
    <property type="entry name" value="tRNA-synt_1_2"/>
    <property type="match status" value="1"/>
</dbReference>
<dbReference type="InterPro" id="IPR014729">
    <property type="entry name" value="Rossmann-like_a/b/a_fold"/>
</dbReference>
<evidence type="ECO:0000256" key="2">
    <source>
        <dbReference type="ARBA" id="ARBA00013164"/>
    </source>
</evidence>
<dbReference type="EC" id="6.1.1.4" evidence="2"/>
<dbReference type="GO" id="GO:0005829">
    <property type="term" value="C:cytosol"/>
    <property type="evidence" value="ECO:0007669"/>
    <property type="project" value="TreeGrafter"/>
</dbReference>
<evidence type="ECO:0000256" key="3">
    <source>
        <dbReference type="ARBA" id="ARBA00022598"/>
    </source>
</evidence>
<evidence type="ECO:0000259" key="9">
    <source>
        <dbReference type="Pfam" id="PF09334"/>
    </source>
</evidence>
<keyword evidence="6 8" id="KW-0648">Protein biosynthesis</keyword>
<dbReference type="EMBL" id="AMFJ01034135">
    <property type="protein sequence ID" value="EKD30164.1"/>
    <property type="molecule type" value="Genomic_DNA"/>
</dbReference>
<evidence type="ECO:0000259" key="10">
    <source>
        <dbReference type="Pfam" id="PF13603"/>
    </source>
</evidence>
<keyword evidence="7 8" id="KW-0030">Aminoacyl-tRNA synthetase</keyword>
<evidence type="ECO:0000256" key="6">
    <source>
        <dbReference type="ARBA" id="ARBA00022917"/>
    </source>
</evidence>
<dbReference type="FunFam" id="3.40.50.620:FF:000077">
    <property type="entry name" value="Leucine--tRNA ligase"/>
    <property type="match status" value="1"/>
</dbReference>
<evidence type="ECO:0000256" key="8">
    <source>
        <dbReference type="RuleBase" id="RU363039"/>
    </source>
</evidence>
<name>K1YXS9_9BACT</name>
<organism evidence="11">
    <name type="scientific">uncultured bacterium</name>
    <name type="common">gcode 4</name>
    <dbReference type="NCBI Taxonomy" id="1234023"/>
    <lineage>
        <taxon>Bacteria</taxon>
        <taxon>environmental samples</taxon>
    </lineage>
</organism>
<dbReference type="AlphaFoldDB" id="K1YXS9"/>
<feature type="non-terminal residue" evidence="11">
    <location>
        <position position="419"/>
    </location>
</feature>
<keyword evidence="5 8" id="KW-0067">ATP-binding</keyword>
<dbReference type="GO" id="GO:0005524">
    <property type="term" value="F:ATP binding"/>
    <property type="evidence" value="ECO:0007669"/>
    <property type="project" value="UniProtKB-KW"/>
</dbReference>
<dbReference type="PANTHER" id="PTHR43740:SF2">
    <property type="entry name" value="LEUCINE--TRNA LIGASE, MITOCHONDRIAL"/>
    <property type="match status" value="1"/>
</dbReference>
<dbReference type="GO" id="GO:0006429">
    <property type="term" value="P:leucyl-tRNA aminoacylation"/>
    <property type="evidence" value="ECO:0007669"/>
    <property type="project" value="InterPro"/>
</dbReference>
<dbReference type="PANTHER" id="PTHR43740">
    <property type="entry name" value="LEUCYL-TRNA SYNTHETASE"/>
    <property type="match status" value="1"/>
</dbReference>
<reference evidence="11" key="1">
    <citation type="journal article" date="2012" name="Science">
        <title>Fermentation, hydrogen, and sulfur metabolism in multiple uncultivated bacterial phyla.</title>
        <authorList>
            <person name="Wrighton K.C."/>
            <person name="Thomas B.C."/>
            <person name="Sharon I."/>
            <person name="Miller C.S."/>
            <person name="Castelle C.J."/>
            <person name="VerBerkmoes N.C."/>
            <person name="Wilkins M.J."/>
            <person name="Hettich R.L."/>
            <person name="Lipton M.S."/>
            <person name="Williams K.H."/>
            <person name="Long P.E."/>
            <person name="Banfield J.F."/>
        </authorList>
    </citation>
    <scope>NUCLEOTIDE SEQUENCE [LARGE SCALE GENOMIC DNA]</scope>
</reference>
<dbReference type="PRINTS" id="PR00985">
    <property type="entry name" value="TRNASYNTHLEU"/>
</dbReference>
<evidence type="ECO:0000256" key="7">
    <source>
        <dbReference type="ARBA" id="ARBA00023146"/>
    </source>
</evidence>
<dbReference type="InterPro" id="IPR001412">
    <property type="entry name" value="aa-tRNA-synth_I_CS"/>
</dbReference>
<keyword evidence="3 8" id="KW-0436">Ligase</keyword>
<evidence type="ECO:0000256" key="1">
    <source>
        <dbReference type="ARBA" id="ARBA00005594"/>
    </source>
</evidence>
<evidence type="ECO:0000256" key="4">
    <source>
        <dbReference type="ARBA" id="ARBA00022741"/>
    </source>
</evidence>
<feature type="domain" description="Leucyl-tRNA synthetase editing" evidence="10">
    <location>
        <begin position="222"/>
        <end position="367"/>
    </location>
</feature>
<protein>
    <recommendedName>
        <fullName evidence="2">leucine--tRNA ligase</fullName>
        <ecNumber evidence="2">6.1.1.4</ecNumber>
    </recommendedName>
</protein>
<dbReference type="GO" id="GO:0004823">
    <property type="term" value="F:leucine-tRNA ligase activity"/>
    <property type="evidence" value="ECO:0007669"/>
    <property type="project" value="UniProtKB-EC"/>
</dbReference>
<proteinExistence type="inferred from homology"/>
<gene>
    <name evidence="11" type="ORF">ACD_78C00135G0010</name>
</gene>
<accession>K1YXS9</accession>
<dbReference type="InterPro" id="IPR015413">
    <property type="entry name" value="Methionyl/Leucyl_tRNA_Synth"/>
</dbReference>
<dbReference type="Pfam" id="PF09334">
    <property type="entry name" value="tRNA-synt_1g"/>
    <property type="match status" value="1"/>
</dbReference>
<dbReference type="InterPro" id="IPR025709">
    <property type="entry name" value="Leu_tRNA-synth_edit"/>
</dbReference>
<dbReference type="SUPFAM" id="SSF50677">
    <property type="entry name" value="ValRS/IleRS/LeuRS editing domain"/>
    <property type="match status" value="1"/>
</dbReference>
<sequence>MYNPKITELKWQKFWEEHDTFRTLSPAEAGNKPKKYILSMFPYPSGEGLHVGHAKVYSATDAYARYCKTKGYNVLHPMGWDAFGLPAENYAIKTGTHPAITTAKNVANYTRQMKSIGLSYDWSREVNTTDGDYIKQTQWIFLQLFERGLAYEQDLPINYCPSCKTGLANEEVVGDNKCDRCGTTVERRKIRQWVLKITEYAERLLADIDTLDWPESIKDMQRNWIGKSDGVEFDLQKVGDETKKISVYTTRIDTVYGMTYVVLAADHKDVNSWITSEQKEKSEAYIADSKAKSDLERTNEGKEKTGAFTGSYVVNPFNGEEIPVWIGDYVLGSYGTGAVMAVPAHDERDFEFAKKMGLKVKSVILVKWFTLVDMNETKGIINVLNRRVEQYPGWYIVDGTSNIVDGILWDSADFTGLTS</sequence>
<evidence type="ECO:0000256" key="5">
    <source>
        <dbReference type="ARBA" id="ARBA00022840"/>
    </source>
</evidence>
<dbReference type="SUPFAM" id="SSF52374">
    <property type="entry name" value="Nucleotidylyl transferase"/>
    <property type="match status" value="1"/>
</dbReference>
<feature type="domain" description="Methionyl/Leucyl tRNA synthetase" evidence="9">
    <location>
        <begin position="36"/>
        <end position="190"/>
    </location>
</feature>
<evidence type="ECO:0000313" key="11">
    <source>
        <dbReference type="EMBL" id="EKD30164.1"/>
    </source>
</evidence>
<dbReference type="GO" id="GO:0002161">
    <property type="term" value="F:aminoacyl-tRNA deacylase activity"/>
    <property type="evidence" value="ECO:0007669"/>
    <property type="project" value="InterPro"/>
</dbReference>
<keyword evidence="4 8" id="KW-0547">Nucleotide-binding</keyword>
<dbReference type="PROSITE" id="PS00178">
    <property type="entry name" value="AA_TRNA_LIGASE_I"/>
    <property type="match status" value="1"/>
</dbReference>
<dbReference type="Gene3D" id="3.40.50.620">
    <property type="entry name" value="HUPs"/>
    <property type="match status" value="1"/>
</dbReference>
<dbReference type="InterPro" id="IPR002302">
    <property type="entry name" value="Leu-tRNA-ligase"/>
</dbReference>
<comment type="similarity">
    <text evidence="1 8">Belongs to the class-I aminoacyl-tRNA synthetase family.</text>
</comment>